<accession>A0ABT0IWJ8</accession>
<keyword evidence="4" id="KW-1003">Cell membrane</keyword>
<feature type="transmembrane region" description="Helical" evidence="9">
    <location>
        <begin position="251"/>
        <end position="270"/>
    </location>
</feature>
<dbReference type="PANTHER" id="PTHR30614:SF37">
    <property type="entry name" value="AMINO-ACID ABC TRANSPORTER PERMEASE PROTEIN YHDX-RELATED"/>
    <property type="match status" value="1"/>
</dbReference>
<dbReference type="Gene3D" id="1.10.3720.10">
    <property type="entry name" value="MetI-like"/>
    <property type="match status" value="1"/>
</dbReference>
<organism evidence="11 12">
    <name type="scientific">Neorhizobium turbinariae</name>
    <dbReference type="NCBI Taxonomy" id="2937795"/>
    <lineage>
        <taxon>Bacteria</taxon>
        <taxon>Pseudomonadati</taxon>
        <taxon>Pseudomonadota</taxon>
        <taxon>Alphaproteobacteria</taxon>
        <taxon>Hyphomicrobiales</taxon>
        <taxon>Rhizobiaceae</taxon>
        <taxon>Rhizobium/Agrobacterium group</taxon>
        <taxon>Neorhizobium</taxon>
    </lineage>
</organism>
<comment type="subcellular location">
    <subcellularLocation>
        <location evidence="1">Cell inner membrane</location>
        <topology evidence="1">Multi-pass membrane protein</topology>
    </subcellularLocation>
    <subcellularLocation>
        <location evidence="9">Cell membrane</location>
        <topology evidence="9">Multi-pass membrane protein</topology>
    </subcellularLocation>
</comment>
<keyword evidence="7 9" id="KW-1133">Transmembrane helix</keyword>
<dbReference type="CDD" id="cd06261">
    <property type="entry name" value="TM_PBP2"/>
    <property type="match status" value="1"/>
</dbReference>
<protein>
    <submittedName>
        <fullName evidence="11">ABC transporter permease subunit</fullName>
    </submittedName>
</protein>
<dbReference type="EMBL" id="JALPRY010000025">
    <property type="protein sequence ID" value="MCK8782264.1"/>
    <property type="molecule type" value="Genomic_DNA"/>
</dbReference>
<dbReference type="RefSeq" id="WP_248684582.1">
    <property type="nucleotide sequence ID" value="NZ_JALPRY010000025.1"/>
</dbReference>
<keyword evidence="5 9" id="KW-0812">Transmembrane</keyword>
<feature type="transmembrane region" description="Helical" evidence="9">
    <location>
        <begin position="172"/>
        <end position="192"/>
    </location>
</feature>
<keyword evidence="3 9" id="KW-0813">Transport</keyword>
<sequence>MISAVLDNRRFRSWGGQILLLGGFAALLFWLVSNTVTNLDARGIRVGFDFLWRQANFPISESVLPYDPSDTFLWAYVTGVGNTLAISILAIFLATALGLLVGLARRSKHPLTSGVAGVFVTTMRNMPLIVHLLFWYALATTALPAPREAYNPLPGVFLSLRGFYIPAVELDAAAWSAVCVVVVVTLAAWRLRHHMIGSGRWPDHYPVIAFLALIVVVAAGAAFLLQPNGTLSFPEMKGFNFAGGMRLSPEFAALMLGLVIYTSAFIGEIIRGGIDSVPLGQWEAGRAIGLSERHTLTKIIIPQALRIIVPPMTSQYLSTVKNTTLALAVGYPELGLVVGTVINQTGQAIESIALLLGIFLTISIAVSLFMNWYNAHVALVEAR</sequence>
<feature type="transmembrane region" description="Helical" evidence="9">
    <location>
        <begin position="115"/>
        <end position="138"/>
    </location>
</feature>
<feature type="transmembrane region" description="Helical" evidence="9">
    <location>
        <begin position="204"/>
        <end position="225"/>
    </location>
</feature>
<proteinExistence type="inferred from homology"/>
<evidence type="ECO:0000313" key="11">
    <source>
        <dbReference type="EMBL" id="MCK8782264.1"/>
    </source>
</evidence>
<keyword evidence="8 9" id="KW-0472">Membrane</keyword>
<feature type="transmembrane region" description="Helical" evidence="9">
    <location>
        <begin position="12"/>
        <end position="32"/>
    </location>
</feature>
<gene>
    <name evidence="11" type="ORF">M0654_19985</name>
</gene>
<reference evidence="11 12" key="1">
    <citation type="submission" date="2022-04" db="EMBL/GenBank/DDBJ databases">
        <title>Rhizobium coralii sp. nov., isolated from coral Turbinaria peltata.</title>
        <authorList>
            <person name="Sun H."/>
        </authorList>
    </citation>
    <scope>NUCLEOTIDE SEQUENCE [LARGE SCALE GENOMIC DNA]</scope>
    <source>
        <strain evidence="11 12">NTR19</strain>
    </source>
</reference>
<dbReference type="InterPro" id="IPR000515">
    <property type="entry name" value="MetI-like"/>
</dbReference>
<evidence type="ECO:0000256" key="7">
    <source>
        <dbReference type="ARBA" id="ARBA00022989"/>
    </source>
</evidence>
<feature type="transmembrane region" description="Helical" evidence="9">
    <location>
        <begin position="73"/>
        <end position="103"/>
    </location>
</feature>
<evidence type="ECO:0000256" key="2">
    <source>
        <dbReference type="ARBA" id="ARBA00010072"/>
    </source>
</evidence>
<dbReference type="InterPro" id="IPR043429">
    <property type="entry name" value="ArtM/GltK/GlnP/TcyL/YhdX-like"/>
</dbReference>
<dbReference type="Pfam" id="PF00528">
    <property type="entry name" value="BPD_transp_1"/>
    <property type="match status" value="1"/>
</dbReference>
<comment type="caution">
    <text evidence="11">The sequence shown here is derived from an EMBL/GenBank/DDBJ whole genome shotgun (WGS) entry which is preliminary data.</text>
</comment>
<evidence type="ECO:0000256" key="1">
    <source>
        <dbReference type="ARBA" id="ARBA00004429"/>
    </source>
</evidence>
<evidence type="ECO:0000256" key="3">
    <source>
        <dbReference type="ARBA" id="ARBA00022448"/>
    </source>
</evidence>
<name>A0ABT0IWJ8_9HYPH</name>
<evidence type="ECO:0000313" key="12">
    <source>
        <dbReference type="Proteomes" id="UP001202827"/>
    </source>
</evidence>
<keyword evidence="12" id="KW-1185">Reference proteome</keyword>
<dbReference type="Proteomes" id="UP001202827">
    <property type="component" value="Unassembled WGS sequence"/>
</dbReference>
<evidence type="ECO:0000256" key="4">
    <source>
        <dbReference type="ARBA" id="ARBA00022475"/>
    </source>
</evidence>
<dbReference type="PANTHER" id="PTHR30614">
    <property type="entry name" value="MEMBRANE COMPONENT OF AMINO ACID ABC TRANSPORTER"/>
    <property type="match status" value="1"/>
</dbReference>
<dbReference type="SUPFAM" id="SSF161098">
    <property type="entry name" value="MetI-like"/>
    <property type="match status" value="1"/>
</dbReference>
<evidence type="ECO:0000259" key="10">
    <source>
        <dbReference type="PROSITE" id="PS50928"/>
    </source>
</evidence>
<feature type="domain" description="ABC transmembrane type-1" evidence="10">
    <location>
        <begin position="80"/>
        <end position="370"/>
    </location>
</feature>
<evidence type="ECO:0000256" key="5">
    <source>
        <dbReference type="ARBA" id="ARBA00022692"/>
    </source>
</evidence>
<dbReference type="PROSITE" id="PS50928">
    <property type="entry name" value="ABC_TM1"/>
    <property type="match status" value="1"/>
</dbReference>
<dbReference type="NCBIfam" id="TIGR01726">
    <property type="entry name" value="HEQRo_perm_3TM"/>
    <property type="match status" value="1"/>
</dbReference>
<evidence type="ECO:0000256" key="9">
    <source>
        <dbReference type="RuleBase" id="RU363032"/>
    </source>
</evidence>
<comment type="similarity">
    <text evidence="2">Belongs to the binding-protein-dependent transport system permease family. HisMQ subfamily.</text>
</comment>
<dbReference type="InterPro" id="IPR035906">
    <property type="entry name" value="MetI-like_sf"/>
</dbReference>
<dbReference type="InterPro" id="IPR010065">
    <property type="entry name" value="AA_ABC_transptr_permease_3TM"/>
</dbReference>
<feature type="transmembrane region" description="Helical" evidence="9">
    <location>
        <begin position="352"/>
        <end position="373"/>
    </location>
</feature>
<keyword evidence="6" id="KW-0029">Amino-acid transport</keyword>
<evidence type="ECO:0000256" key="8">
    <source>
        <dbReference type="ARBA" id="ARBA00023136"/>
    </source>
</evidence>
<evidence type="ECO:0000256" key="6">
    <source>
        <dbReference type="ARBA" id="ARBA00022970"/>
    </source>
</evidence>